<evidence type="ECO:0000313" key="9">
    <source>
        <dbReference type="Proteomes" id="UP001153269"/>
    </source>
</evidence>
<feature type="domain" description="C3H1-type" evidence="5">
    <location>
        <begin position="196"/>
        <end position="223"/>
    </location>
</feature>
<dbReference type="SUPFAM" id="SSF56399">
    <property type="entry name" value="ADP-ribosylation"/>
    <property type="match status" value="1"/>
</dbReference>
<reference evidence="8" key="1">
    <citation type="submission" date="2020-03" db="EMBL/GenBank/DDBJ databases">
        <authorList>
            <person name="Weist P."/>
        </authorList>
    </citation>
    <scope>NUCLEOTIDE SEQUENCE</scope>
</reference>
<dbReference type="Proteomes" id="UP001153269">
    <property type="component" value="Unassembled WGS sequence"/>
</dbReference>
<gene>
    <name evidence="8" type="ORF">PLEPLA_LOCUS18353</name>
</gene>
<keyword evidence="2" id="KW-0539">Nucleus</keyword>
<keyword evidence="4" id="KW-0479">Metal-binding</keyword>
<protein>
    <recommendedName>
        <fullName evidence="10">Poly [ADP-ribose] polymerase</fullName>
    </recommendedName>
</protein>
<dbReference type="InterPro" id="IPR004170">
    <property type="entry name" value="WWE_dom"/>
</dbReference>
<dbReference type="GO" id="GO:0008270">
    <property type="term" value="F:zinc ion binding"/>
    <property type="evidence" value="ECO:0007669"/>
    <property type="project" value="UniProtKB-KW"/>
</dbReference>
<dbReference type="InterPro" id="IPR037197">
    <property type="entry name" value="WWE_dom_sf"/>
</dbReference>
<dbReference type="GO" id="GO:0005634">
    <property type="term" value="C:nucleus"/>
    <property type="evidence" value="ECO:0007669"/>
    <property type="project" value="UniProtKB-SubCell"/>
</dbReference>
<dbReference type="PANTHER" id="PTHR45740:SF6">
    <property type="entry name" value="PROTEIN MONO-ADP-RIBOSYLTRANSFERASE PARP12"/>
    <property type="match status" value="1"/>
</dbReference>
<keyword evidence="4" id="KW-0862">Zinc</keyword>
<dbReference type="GO" id="GO:1990404">
    <property type="term" value="F:NAD+-protein mono-ADP-ribosyltransferase activity"/>
    <property type="evidence" value="ECO:0007669"/>
    <property type="project" value="TreeGrafter"/>
</dbReference>
<dbReference type="Pfam" id="PF00644">
    <property type="entry name" value="PARP"/>
    <property type="match status" value="1"/>
</dbReference>
<evidence type="ECO:0000259" key="6">
    <source>
        <dbReference type="PROSITE" id="PS50918"/>
    </source>
</evidence>
<dbReference type="Gene3D" id="3.30.720.50">
    <property type="match status" value="1"/>
</dbReference>
<feature type="zinc finger region" description="C3H1-type" evidence="4">
    <location>
        <begin position="196"/>
        <end position="223"/>
    </location>
</feature>
<dbReference type="PROSITE" id="PS51059">
    <property type="entry name" value="PARP_CATALYTIC"/>
    <property type="match status" value="1"/>
</dbReference>
<name>A0A9N7UG90_PLEPL</name>
<comment type="similarity">
    <text evidence="3">Belongs to the ARTD/PARP family.</text>
</comment>
<dbReference type="InterPro" id="IPR051712">
    <property type="entry name" value="ARTD-AVP"/>
</dbReference>
<evidence type="ECO:0008006" key="10">
    <source>
        <dbReference type="Google" id="ProtNLM"/>
    </source>
</evidence>
<evidence type="ECO:0000256" key="1">
    <source>
        <dbReference type="ARBA" id="ARBA00004123"/>
    </source>
</evidence>
<dbReference type="SUPFAM" id="SSF117839">
    <property type="entry name" value="WWE domain"/>
    <property type="match status" value="1"/>
</dbReference>
<organism evidence="8 9">
    <name type="scientific">Pleuronectes platessa</name>
    <name type="common">European plaice</name>
    <dbReference type="NCBI Taxonomy" id="8262"/>
    <lineage>
        <taxon>Eukaryota</taxon>
        <taxon>Metazoa</taxon>
        <taxon>Chordata</taxon>
        <taxon>Craniata</taxon>
        <taxon>Vertebrata</taxon>
        <taxon>Euteleostomi</taxon>
        <taxon>Actinopterygii</taxon>
        <taxon>Neopterygii</taxon>
        <taxon>Teleostei</taxon>
        <taxon>Neoteleostei</taxon>
        <taxon>Acanthomorphata</taxon>
        <taxon>Carangaria</taxon>
        <taxon>Pleuronectiformes</taxon>
        <taxon>Pleuronectoidei</taxon>
        <taxon>Pleuronectidae</taxon>
        <taxon>Pleuronectes</taxon>
    </lineage>
</organism>
<dbReference type="InterPro" id="IPR012317">
    <property type="entry name" value="Poly(ADP-ribose)pol_cat_dom"/>
</dbReference>
<proteinExistence type="inferred from homology"/>
<evidence type="ECO:0000256" key="2">
    <source>
        <dbReference type="ARBA" id="ARBA00023242"/>
    </source>
</evidence>
<accession>A0A9N7UG90</accession>
<dbReference type="PROSITE" id="PS50918">
    <property type="entry name" value="WWE"/>
    <property type="match status" value="1"/>
</dbReference>
<evidence type="ECO:0000256" key="4">
    <source>
        <dbReference type="PROSITE-ProRule" id="PRU00723"/>
    </source>
</evidence>
<evidence type="ECO:0000259" key="7">
    <source>
        <dbReference type="PROSITE" id="PS51059"/>
    </source>
</evidence>
<dbReference type="EMBL" id="CADEAL010001225">
    <property type="protein sequence ID" value="CAB1430371.1"/>
    <property type="molecule type" value="Genomic_DNA"/>
</dbReference>
<dbReference type="AlphaFoldDB" id="A0A9N7UG90"/>
<dbReference type="PANTHER" id="PTHR45740">
    <property type="entry name" value="POLY [ADP-RIBOSE] POLYMERASE"/>
    <property type="match status" value="1"/>
</dbReference>
<keyword evidence="9" id="KW-1185">Reference proteome</keyword>
<evidence type="ECO:0000259" key="5">
    <source>
        <dbReference type="PROSITE" id="PS50103"/>
    </source>
</evidence>
<dbReference type="Gene3D" id="3.90.228.10">
    <property type="match status" value="1"/>
</dbReference>
<dbReference type="Pfam" id="PF02825">
    <property type="entry name" value="WWE"/>
    <property type="match status" value="1"/>
</dbReference>
<keyword evidence="4" id="KW-0863">Zinc-finger</keyword>
<feature type="domain" description="WWE" evidence="6">
    <location>
        <begin position="288"/>
        <end position="365"/>
    </location>
</feature>
<evidence type="ECO:0000256" key="3">
    <source>
        <dbReference type="ARBA" id="ARBA00024347"/>
    </source>
</evidence>
<comment type="subcellular location">
    <subcellularLocation>
        <location evidence="1">Nucleus</location>
    </subcellularLocation>
</comment>
<comment type="caution">
    <text evidence="8">The sequence shown here is derived from an EMBL/GenBank/DDBJ whole genome shotgun (WGS) entry which is preliminary data.</text>
</comment>
<feature type="domain" description="PARP catalytic" evidence="7">
    <location>
        <begin position="411"/>
        <end position="603"/>
    </location>
</feature>
<sequence length="603" mass="67333">MADVSSGRGVKRNMASDVVPPRVTLLSPTLLLLEIPPDTDTSLPVWDAVRSQRVHVTWSANAYSVGLRLTPVTSDRGGDASSRRSEGASIAAWSSAISLMTQQQRDASQCPPSALLTFSQTGTHLSPCPPQMTPPNPTTSLIVPLPLIISQLQPPRQPGAKTRKLAVIRTPTPAPPTRPPAPPRPPAPCPFHTRSSSDVDICDRFLLGLCLAGGRCRKHHTPFPYHWQLLCSLTDTWVSISPRFQVLLERSYCDAAQEVVSIDGHVSCTVFFESMELDELSRYGGVRRLSNSDRNPYFPSRWKIYWLNDSGWEEYKKDVSELLMKTMAEMEPECSFFMGLQEYQLDFTTMTQTHVSTGLQREVRCRPVFRSPESMQPYLQTGILLKPTRPAGDLLGANFSVDPLEEFSSWYPPVWCLAPEEEYSLVDVPAGTQTHHKVCNFFYRSLLETKVEVVSIQQVQNLLHWDKYQRHKTDMQKQHTSTEPLERHLYHGTTRDAAEDICRNNFDPRVSGVNGTTYGCGSYFATTATLSHGYSAKAGPGQVRHMFLAKVLVGKASVGRSNYRRPPPLSPGTKHLRYDTCVDNKDNPACLWCLTAASVTHTT</sequence>
<dbReference type="GO" id="GO:0003950">
    <property type="term" value="F:NAD+ poly-ADP-ribosyltransferase activity"/>
    <property type="evidence" value="ECO:0007669"/>
    <property type="project" value="InterPro"/>
</dbReference>
<dbReference type="PROSITE" id="PS50103">
    <property type="entry name" value="ZF_C3H1"/>
    <property type="match status" value="1"/>
</dbReference>
<evidence type="ECO:0000313" key="8">
    <source>
        <dbReference type="EMBL" id="CAB1430371.1"/>
    </source>
</evidence>
<dbReference type="InterPro" id="IPR000571">
    <property type="entry name" value="Znf_CCCH"/>
</dbReference>
<dbReference type="CDD" id="cd01439">
    <property type="entry name" value="TCCD_inducible_PARP_like"/>
    <property type="match status" value="1"/>
</dbReference>